<evidence type="ECO:0000256" key="1">
    <source>
        <dbReference type="ARBA" id="ARBA00022723"/>
    </source>
</evidence>
<evidence type="ECO:0000256" key="3">
    <source>
        <dbReference type="ARBA" id="ARBA00022833"/>
    </source>
</evidence>
<sequence>MSTGQTVTDADINALVSAIEDPNVKPKGPATTCGMRGCKAKLTILSMTCDICNIRFCMAHRLPEVHSTACGDYKKKQTHSSAKKDASLLVGLNKRDSLIGTQAGSANTFLSAEKERAHARERLKKKIDSASKSRNRSSTNASDASSSAGRGKGSRGTGSSA</sequence>
<dbReference type="PROSITE" id="PS51039">
    <property type="entry name" value="ZF_AN1"/>
    <property type="match status" value="1"/>
</dbReference>
<evidence type="ECO:0000259" key="6">
    <source>
        <dbReference type="PROSITE" id="PS51039"/>
    </source>
</evidence>
<evidence type="ECO:0000313" key="7">
    <source>
        <dbReference type="EMBL" id="KAH6597836.1"/>
    </source>
</evidence>
<proteinExistence type="predicted"/>
<dbReference type="SMART" id="SM00154">
    <property type="entry name" value="ZnF_AN1"/>
    <property type="match status" value="1"/>
</dbReference>
<reference evidence="7 8" key="1">
    <citation type="submission" date="2021-02" db="EMBL/GenBank/DDBJ databases">
        <title>Variation within the Batrachochytrium salamandrivorans European outbreak.</title>
        <authorList>
            <person name="Kelly M."/>
            <person name="Pasmans F."/>
            <person name="Shea T.P."/>
            <person name="Munoz J.F."/>
            <person name="Carranza S."/>
            <person name="Cuomo C.A."/>
            <person name="Martel A."/>
        </authorList>
    </citation>
    <scope>NUCLEOTIDE SEQUENCE [LARGE SCALE GENOMIC DNA]</scope>
    <source>
        <strain evidence="7 8">AMFP18/2</strain>
    </source>
</reference>
<feature type="region of interest" description="Disordered" evidence="5">
    <location>
        <begin position="114"/>
        <end position="161"/>
    </location>
</feature>
<keyword evidence="8" id="KW-1185">Reference proteome</keyword>
<organism evidence="7 8">
    <name type="scientific">Batrachochytrium salamandrivorans</name>
    <dbReference type="NCBI Taxonomy" id="1357716"/>
    <lineage>
        <taxon>Eukaryota</taxon>
        <taxon>Fungi</taxon>
        <taxon>Fungi incertae sedis</taxon>
        <taxon>Chytridiomycota</taxon>
        <taxon>Chytridiomycota incertae sedis</taxon>
        <taxon>Chytridiomycetes</taxon>
        <taxon>Rhizophydiales</taxon>
        <taxon>Rhizophydiales incertae sedis</taxon>
        <taxon>Batrachochytrium</taxon>
    </lineage>
</organism>
<dbReference type="Gene3D" id="4.10.1110.10">
    <property type="entry name" value="AN1-like Zinc finger"/>
    <property type="match status" value="1"/>
</dbReference>
<dbReference type="InterPro" id="IPR000058">
    <property type="entry name" value="Znf_AN1"/>
</dbReference>
<dbReference type="Proteomes" id="UP001648503">
    <property type="component" value="Unassembled WGS sequence"/>
</dbReference>
<evidence type="ECO:0000256" key="5">
    <source>
        <dbReference type="SAM" id="MobiDB-lite"/>
    </source>
</evidence>
<evidence type="ECO:0000313" key="8">
    <source>
        <dbReference type="Proteomes" id="UP001648503"/>
    </source>
</evidence>
<feature type="compositionally biased region" description="Gly residues" evidence="5">
    <location>
        <begin position="150"/>
        <end position="161"/>
    </location>
</feature>
<feature type="compositionally biased region" description="Low complexity" evidence="5">
    <location>
        <begin position="136"/>
        <end position="149"/>
    </location>
</feature>
<accession>A0ABQ8FGA0</accession>
<protein>
    <recommendedName>
        <fullName evidence="6">AN1-type domain-containing protein</fullName>
    </recommendedName>
</protein>
<keyword evidence="1" id="KW-0479">Metal-binding</keyword>
<gene>
    <name evidence="7" type="ORF">BASA50_004181</name>
</gene>
<keyword evidence="2 4" id="KW-0863">Zinc-finger</keyword>
<dbReference type="Pfam" id="PF01428">
    <property type="entry name" value="zf-AN1"/>
    <property type="match status" value="1"/>
</dbReference>
<comment type="caution">
    <text evidence="7">The sequence shown here is derived from an EMBL/GenBank/DDBJ whole genome shotgun (WGS) entry which is preliminary data.</text>
</comment>
<evidence type="ECO:0000256" key="4">
    <source>
        <dbReference type="PROSITE-ProRule" id="PRU00449"/>
    </source>
</evidence>
<evidence type="ECO:0000256" key="2">
    <source>
        <dbReference type="ARBA" id="ARBA00022771"/>
    </source>
</evidence>
<dbReference type="EMBL" id="JAFCIX010000127">
    <property type="protein sequence ID" value="KAH6597836.1"/>
    <property type="molecule type" value="Genomic_DNA"/>
</dbReference>
<name>A0ABQ8FGA0_9FUNG</name>
<feature type="domain" description="AN1-type" evidence="6">
    <location>
        <begin position="27"/>
        <end position="76"/>
    </location>
</feature>
<dbReference type="InterPro" id="IPR035896">
    <property type="entry name" value="AN1-like_Znf"/>
</dbReference>
<feature type="compositionally biased region" description="Basic and acidic residues" evidence="5">
    <location>
        <begin position="114"/>
        <end position="131"/>
    </location>
</feature>
<dbReference type="SUPFAM" id="SSF118310">
    <property type="entry name" value="AN1-like Zinc finger"/>
    <property type="match status" value="1"/>
</dbReference>
<keyword evidence="3" id="KW-0862">Zinc</keyword>